<comment type="caution">
    <text evidence="1">The sequence shown here is derived from an EMBL/GenBank/DDBJ whole genome shotgun (WGS) entry which is preliminary data.</text>
</comment>
<gene>
    <name evidence="1" type="ORF">PGT21_026791</name>
    <name evidence="2" type="ORF">PGTUg99_005917</name>
</gene>
<evidence type="ECO:0000313" key="4">
    <source>
        <dbReference type="Proteomes" id="UP000325313"/>
    </source>
</evidence>
<dbReference type="Proteomes" id="UP000324748">
    <property type="component" value="Unassembled WGS sequence"/>
</dbReference>
<evidence type="ECO:0000313" key="3">
    <source>
        <dbReference type="Proteomes" id="UP000324748"/>
    </source>
</evidence>
<keyword evidence="3" id="KW-1185">Reference proteome</keyword>
<sequence>MMEKTFTGGDDQDSNPAGHCMFDLRWHGDMIVEAASSKGDDVDIVLSLVG</sequence>
<evidence type="ECO:0000313" key="1">
    <source>
        <dbReference type="EMBL" id="KAA1072055.1"/>
    </source>
</evidence>
<organism evidence="1 3">
    <name type="scientific">Puccinia graminis f. sp. tritici</name>
    <dbReference type="NCBI Taxonomy" id="56615"/>
    <lineage>
        <taxon>Eukaryota</taxon>
        <taxon>Fungi</taxon>
        <taxon>Dikarya</taxon>
        <taxon>Basidiomycota</taxon>
        <taxon>Pucciniomycotina</taxon>
        <taxon>Pucciniomycetes</taxon>
        <taxon>Pucciniales</taxon>
        <taxon>Pucciniaceae</taxon>
        <taxon>Puccinia</taxon>
    </lineage>
</organism>
<protein>
    <submittedName>
        <fullName evidence="1">Uncharacterized protein</fullName>
    </submittedName>
</protein>
<evidence type="ECO:0000313" key="2">
    <source>
        <dbReference type="EMBL" id="KAA1135172.1"/>
    </source>
</evidence>
<reference evidence="3 4" key="1">
    <citation type="submission" date="2019-05" db="EMBL/GenBank/DDBJ databases">
        <title>Emergence of the Ug99 lineage of the wheat stem rust pathogen through somatic hybridization.</title>
        <authorList>
            <person name="Li F."/>
            <person name="Upadhyaya N.M."/>
            <person name="Sperschneider J."/>
            <person name="Matny O."/>
            <person name="Nguyen-Phuc H."/>
            <person name="Mago R."/>
            <person name="Raley C."/>
            <person name="Miller M.E."/>
            <person name="Silverstein K.A.T."/>
            <person name="Henningsen E."/>
            <person name="Hirsch C.D."/>
            <person name="Visser B."/>
            <person name="Pretorius Z.A."/>
            <person name="Steffenson B.J."/>
            <person name="Schwessinger B."/>
            <person name="Dodds P.N."/>
            <person name="Figueroa M."/>
        </authorList>
    </citation>
    <scope>NUCLEOTIDE SEQUENCE [LARGE SCALE GENOMIC DNA]</scope>
    <source>
        <strain evidence="1">21-0</strain>
        <strain evidence="2 4">Ug99</strain>
    </source>
</reference>
<dbReference type="EMBL" id="VSWC01000170">
    <property type="protein sequence ID" value="KAA1072055.1"/>
    <property type="molecule type" value="Genomic_DNA"/>
</dbReference>
<dbReference type="Proteomes" id="UP000325313">
    <property type="component" value="Unassembled WGS sequence"/>
</dbReference>
<name>A0A5B0M5E9_PUCGR</name>
<dbReference type="AlphaFoldDB" id="A0A5B0M5E9"/>
<dbReference type="EMBL" id="VDEP01000040">
    <property type="protein sequence ID" value="KAA1135172.1"/>
    <property type="molecule type" value="Genomic_DNA"/>
</dbReference>
<proteinExistence type="predicted"/>
<accession>A0A5B0M5E9</accession>